<feature type="domain" description="Chromo" evidence="4">
    <location>
        <begin position="133"/>
        <end position="191"/>
    </location>
</feature>
<dbReference type="InterPro" id="IPR000953">
    <property type="entry name" value="Chromo/chromo_shadow_dom"/>
</dbReference>
<dbReference type="InParanoid" id="E1ZUZ2"/>
<evidence type="ECO:0000313" key="6">
    <source>
        <dbReference type="Proteomes" id="UP000000311"/>
    </source>
</evidence>
<dbReference type="InterPro" id="IPR051219">
    <property type="entry name" value="Heterochromatin_chromo-domain"/>
</dbReference>
<dbReference type="SUPFAM" id="SSF54160">
    <property type="entry name" value="Chromo domain-like"/>
    <property type="match status" value="1"/>
</dbReference>
<dbReference type="FunFam" id="2.40.50.40:FF:000031">
    <property type="entry name" value="Heterochromatin protein 1"/>
    <property type="match status" value="1"/>
</dbReference>
<dbReference type="Proteomes" id="UP000000311">
    <property type="component" value="Unassembled WGS sequence"/>
</dbReference>
<dbReference type="GO" id="GO:0005634">
    <property type="term" value="C:nucleus"/>
    <property type="evidence" value="ECO:0007669"/>
    <property type="project" value="UniProtKB-SubCell"/>
</dbReference>
<dbReference type="OrthoDB" id="433924at2759"/>
<name>E1ZUZ2_CAMFO</name>
<evidence type="ECO:0000313" key="5">
    <source>
        <dbReference type="EMBL" id="EFN74990.1"/>
    </source>
</evidence>
<dbReference type="InterPro" id="IPR016197">
    <property type="entry name" value="Chromo-like_dom_sf"/>
</dbReference>
<dbReference type="Pfam" id="PF01393">
    <property type="entry name" value="Chromo_shadow"/>
    <property type="match status" value="1"/>
</dbReference>
<evidence type="ECO:0000256" key="1">
    <source>
        <dbReference type="ARBA" id="ARBA00004123"/>
    </source>
</evidence>
<dbReference type="AlphaFoldDB" id="E1ZUZ2"/>
<gene>
    <name evidence="5" type="ORF">EAG_05133</name>
</gene>
<proteinExistence type="predicted"/>
<dbReference type="PANTHER" id="PTHR22812">
    <property type="entry name" value="CHROMOBOX PROTEIN"/>
    <property type="match status" value="1"/>
</dbReference>
<keyword evidence="3" id="KW-0539">Nucleus</keyword>
<dbReference type="STRING" id="104421.E1ZUZ2"/>
<dbReference type="GO" id="GO:0005694">
    <property type="term" value="C:chromosome"/>
    <property type="evidence" value="ECO:0007669"/>
    <property type="project" value="UniProtKB-ARBA"/>
</dbReference>
<dbReference type="PROSITE" id="PS50013">
    <property type="entry name" value="CHROMO_2"/>
    <property type="match status" value="1"/>
</dbReference>
<evidence type="ECO:0000256" key="3">
    <source>
        <dbReference type="ARBA" id="ARBA00023242"/>
    </source>
</evidence>
<dbReference type="CDD" id="cd00034">
    <property type="entry name" value="CSD"/>
    <property type="match status" value="1"/>
</dbReference>
<accession>E1ZUZ2</accession>
<keyword evidence="2" id="KW-0677">Repeat</keyword>
<dbReference type="Gene3D" id="2.40.50.40">
    <property type="match status" value="1"/>
</dbReference>
<evidence type="ECO:0000259" key="4">
    <source>
        <dbReference type="PROSITE" id="PS50013"/>
    </source>
</evidence>
<comment type="subcellular location">
    <subcellularLocation>
        <location evidence="1">Nucleus</location>
    </subcellularLocation>
</comment>
<keyword evidence="6" id="KW-1185">Reference proteome</keyword>
<organism evidence="6">
    <name type="scientific">Camponotus floridanus</name>
    <name type="common">Florida carpenter ant</name>
    <dbReference type="NCBI Taxonomy" id="104421"/>
    <lineage>
        <taxon>Eukaryota</taxon>
        <taxon>Metazoa</taxon>
        <taxon>Ecdysozoa</taxon>
        <taxon>Arthropoda</taxon>
        <taxon>Hexapoda</taxon>
        <taxon>Insecta</taxon>
        <taxon>Pterygota</taxon>
        <taxon>Neoptera</taxon>
        <taxon>Endopterygota</taxon>
        <taxon>Hymenoptera</taxon>
        <taxon>Apocrita</taxon>
        <taxon>Aculeata</taxon>
        <taxon>Formicoidea</taxon>
        <taxon>Formicidae</taxon>
        <taxon>Formicinae</taxon>
        <taxon>Camponotus</taxon>
    </lineage>
</organism>
<sequence>MTDGELTDGLPQQHQPPAARLRFHGNVAAAVPKGRRRHRRGHAALSLVAHQVALASQSVVVGSVRTAAASAPGGVHPRSRFTDQKNTETNWYLDKVFKDHYITHLDEMNNKKRVIEDDKNRMIQRTDGFKRGLEADKILGSADDNGELMYLMQWKGTDAIDMVPAKEANVKCPQIVIQFYEDRLAWHKTKPCVK</sequence>
<dbReference type="EMBL" id="GL434335">
    <property type="protein sequence ID" value="EFN74990.1"/>
    <property type="molecule type" value="Genomic_DNA"/>
</dbReference>
<evidence type="ECO:0000256" key="2">
    <source>
        <dbReference type="ARBA" id="ARBA00022737"/>
    </source>
</evidence>
<protein>
    <submittedName>
        <fullName evidence="5">Chromobox protein-like protein 1</fullName>
    </submittedName>
</protein>
<dbReference type="SMART" id="SM00300">
    <property type="entry name" value="ChSh"/>
    <property type="match status" value="1"/>
</dbReference>
<reference evidence="5 6" key="1">
    <citation type="journal article" date="2010" name="Science">
        <title>Genomic comparison of the ants Camponotus floridanus and Harpegnathos saltator.</title>
        <authorList>
            <person name="Bonasio R."/>
            <person name="Zhang G."/>
            <person name="Ye C."/>
            <person name="Mutti N.S."/>
            <person name="Fang X."/>
            <person name="Qin N."/>
            <person name="Donahue G."/>
            <person name="Yang P."/>
            <person name="Li Q."/>
            <person name="Li C."/>
            <person name="Zhang P."/>
            <person name="Huang Z."/>
            <person name="Berger S.L."/>
            <person name="Reinberg D."/>
            <person name="Wang J."/>
            <person name="Liebig J."/>
        </authorList>
    </citation>
    <scope>NUCLEOTIDE SEQUENCE [LARGE SCALE GENOMIC DNA]</scope>
    <source>
        <strain evidence="6">C129</strain>
    </source>
</reference>
<dbReference type="InterPro" id="IPR008251">
    <property type="entry name" value="Chromo_shadow_dom"/>
</dbReference>